<reference evidence="1 2" key="1">
    <citation type="journal article" date="2022" name="Plant J.">
        <title>Chromosome-level genome of Camellia lanceoleosa provides a valuable resource for understanding genome evolution and self-incompatibility.</title>
        <authorList>
            <person name="Gong W."/>
            <person name="Xiao S."/>
            <person name="Wang L."/>
            <person name="Liao Z."/>
            <person name="Chang Y."/>
            <person name="Mo W."/>
            <person name="Hu G."/>
            <person name="Li W."/>
            <person name="Zhao G."/>
            <person name="Zhu H."/>
            <person name="Hu X."/>
            <person name="Ji K."/>
            <person name="Xiang X."/>
            <person name="Song Q."/>
            <person name="Yuan D."/>
            <person name="Jin S."/>
            <person name="Zhang L."/>
        </authorList>
    </citation>
    <scope>NUCLEOTIDE SEQUENCE [LARGE SCALE GENOMIC DNA]</scope>
    <source>
        <strain evidence="1">SQ_2022a</strain>
    </source>
</reference>
<sequence length="93" mass="10755">MPKLYMVCGFLFARGGTKSEYILYIIVPNFIVIFSILLEEGGWEVCFWSFNGEEEDLENKVIICDENLKKIFAGRDRVGFLKIVGLMNPHFLK</sequence>
<comment type="caution">
    <text evidence="1">The sequence shown here is derived from an EMBL/GenBank/DDBJ whole genome shotgun (WGS) entry which is preliminary data.</text>
</comment>
<accession>A0ACC0FJU5</accession>
<name>A0ACC0FJU5_9ERIC</name>
<proteinExistence type="predicted"/>
<evidence type="ECO:0000313" key="1">
    <source>
        <dbReference type="EMBL" id="KAI7988412.1"/>
    </source>
</evidence>
<dbReference type="EMBL" id="CM045771">
    <property type="protein sequence ID" value="KAI7988412.1"/>
    <property type="molecule type" value="Genomic_DNA"/>
</dbReference>
<dbReference type="Proteomes" id="UP001060215">
    <property type="component" value="Chromosome 14"/>
</dbReference>
<gene>
    <name evidence="1" type="ORF">LOK49_LG13G02964</name>
</gene>
<keyword evidence="2" id="KW-1185">Reference proteome</keyword>
<protein>
    <submittedName>
        <fullName evidence="1">Uncharacterized protein</fullName>
    </submittedName>
</protein>
<evidence type="ECO:0000313" key="2">
    <source>
        <dbReference type="Proteomes" id="UP001060215"/>
    </source>
</evidence>
<organism evidence="1 2">
    <name type="scientific">Camellia lanceoleosa</name>
    <dbReference type="NCBI Taxonomy" id="1840588"/>
    <lineage>
        <taxon>Eukaryota</taxon>
        <taxon>Viridiplantae</taxon>
        <taxon>Streptophyta</taxon>
        <taxon>Embryophyta</taxon>
        <taxon>Tracheophyta</taxon>
        <taxon>Spermatophyta</taxon>
        <taxon>Magnoliopsida</taxon>
        <taxon>eudicotyledons</taxon>
        <taxon>Gunneridae</taxon>
        <taxon>Pentapetalae</taxon>
        <taxon>asterids</taxon>
        <taxon>Ericales</taxon>
        <taxon>Theaceae</taxon>
        <taxon>Camellia</taxon>
    </lineage>
</organism>